<dbReference type="SUPFAM" id="SSF53756">
    <property type="entry name" value="UDP-Glycosyltransferase/glycogen phosphorylase"/>
    <property type="match status" value="1"/>
</dbReference>
<accession>A0A078MQA3</accession>
<feature type="domain" description="Glycosyl transferase family 1" evidence="2">
    <location>
        <begin position="70"/>
        <end position="134"/>
    </location>
</feature>
<organism evidence="3">
    <name type="scientific">Arthrobacter saudimassiliensis</name>
    <dbReference type="NCBI Taxonomy" id="1461584"/>
    <lineage>
        <taxon>Bacteria</taxon>
        <taxon>Bacillati</taxon>
        <taxon>Actinomycetota</taxon>
        <taxon>Actinomycetes</taxon>
        <taxon>Micrococcales</taxon>
        <taxon>Micrococcaceae</taxon>
        <taxon>Arthrobacter</taxon>
    </lineage>
</organism>
<keyword evidence="1 3" id="KW-0808">Transferase</keyword>
<dbReference type="GO" id="GO:0016757">
    <property type="term" value="F:glycosyltransferase activity"/>
    <property type="evidence" value="ECO:0007669"/>
    <property type="project" value="InterPro"/>
</dbReference>
<reference evidence="3" key="1">
    <citation type="submission" date="2014-07" db="EMBL/GenBank/DDBJ databases">
        <authorList>
            <person name="Urmite Genomes Urmite Genomes"/>
        </authorList>
    </citation>
    <scope>NUCLEOTIDE SEQUENCE</scope>
    <source>
        <strain evidence="3">11W110_air</strain>
    </source>
</reference>
<gene>
    <name evidence="3" type="primary">tagE</name>
    <name evidence="3" type="ORF">BN1051_01798</name>
</gene>
<dbReference type="AlphaFoldDB" id="A0A078MQA3"/>
<sequence>MQRCVLPVDPASLILLGNGRRRAALTALENGARVIYAEHNNQLSKQHRYGERSARKRQTCWSICPTPCASLAESMAAGCVPVAYDIKYGPREMIRNGVNGFLVEHANETELADALVLVLTDLEYLDRLSVQGRKITARFSRRRFIEDWKAVLSR</sequence>
<protein>
    <submittedName>
        <fullName evidence="3">Putative poly(Glycerol-phosphate) alpha-glucosyltransferase</fullName>
    </submittedName>
</protein>
<dbReference type="Pfam" id="PF00534">
    <property type="entry name" value="Glycos_transf_1"/>
    <property type="match status" value="1"/>
</dbReference>
<name>A0A078MQA3_9MICC</name>
<evidence type="ECO:0000256" key="1">
    <source>
        <dbReference type="ARBA" id="ARBA00022679"/>
    </source>
</evidence>
<evidence type="ECO:0000259" key="2">
    <source>
        <dbReference type="Pfam" id="PF00534"/>
    </source>
</evidence>
<dbReference type="InterPro" id="IPR001296">
    <property type="entry name" value="Glyco_trans_1"/>
</dbReference>
<dbReference type="PATRIC" id="fig|1461584.3.peg.1779"/>
<evidence type="ECO:0000313" key="3">
    <source>
        <dbReference type="EMBL" id="CEA08450.1"/>
    </source>
</evidence>
<proteinExistence type="predicted"/>
<dbReference type="Gene3D" id="3.40.50.2000">
    <property type="entry name" value="Glycogen Phosphorylase B"/>
    <property type="match status" value="2"/>
</dbReference>
<dbReference type="EMBL" id="LN483070">
    <property type="protein sequence ID" value="CEA08450.1"/>
    <property type="molecule type" value="Genomic_DNA"/>
</dbReference>